<dbReference type="AlphaFoldDB" id="C4Z2P9"/>
<keyword evidence="2" id="KW-1185">Reference proteome</keyword>
<dbReference type="Proteomes" id="UP000001476">
    <property type="component" value="Chromosome"/>
</dbReference>
<gene>
    <name evidence="1" type="ordered locus">EUBELI_00268</name>
</gene>
<accession>C4Z2P9</accession>
<dbReference type="EMBL" id="CP001104">
    <property type="protein sequence ID" value="ACR71304.1"/>
    <property type="molecule type" value="Genomic_DNA"/>
</dbReference>
<reference evidence="1 2" key="1">
    <citation type="journal article" date="2009" name="Proc. Natl. Acad. Sci. U.S.A.">
        <title>Characterizing a model human gut microbiota composed of members of its two dominant bacterial phyla.</title>
        <authorList>
            <person name="Mahowald M.A."/>
            <person name="Rey F.E."/>
            <person name="Seedorf H."/>
            <person name="Turnbaugh P.J."/>
            <person name="Fulton R.S."/>
            <person name="Wollam A."/>
            <person name="Shah N."/>
            <person name="Wang C."/>
            <person name="Magrini V."/>
            <person name="Wilson R.K."/>
            <person name="Cantarel B.L."/>
            <person name="Coutinho P.M."/>
            <person name="Henrissat B."/>
            <person name="Crock L.W."/>
            <person name="Russell A."/>
            <person name="Verberkmoes N.C."/>
            <person name="Hettich R.L."/>
            <person name="Gordon J.I."/>
        </authorList>
    </citation>
    <scope>NUCLEOTIDE SEQUENCE [LARGE SCALE GENOMIC DNA]</scope>
    <source>
        <strain evidence="2">ATCC 27750 / DSM 3376 / VPI C15-48 / C15-B4</strain>
    </source>
</reference>
<protein>
    <recommendedName>
        <fullName evidence="3">Class I SAM-dependent methyltransferase</fullName>
    </recommendedName>
</protein>
<evidence type="ECO:0008006" key="3">
    <source>
        <dbReference type="Google" id="ProtNLM"/>
    </source>
</evidence>
<dbReference type="PANTHER" id="PTHR43861:SF6">
    <property type="entry name" value="METHYLTRANSFERASE TYPE 11"/>
    <property type="match status" value="1"/>
</dbReference>
<dbReference type="SUPFAM" id="SSF53335">
    <property type="entry name" value="S-adenosyl-L-methionine-dependent methyltransferases"/>
    <property type="match status" value="1"/>
</dbReference>
<dbReference type="RefSeq" id="WP_012738541.1">
    <property type="nucleotide sequence ID" value="NC_012778.1"/>
</dbReference>
<dbReference type="GeneID" id="41357431"/>
<dbReference type="CDD" id="cd02440">
    <property type="entry name" value="AdoMet_MTases"/>
    <property type="match status" value="1"/>
</dbReference>
<dbReference type="Pfam" id="PF13489">
    <property type="entry name" value="Methyltransf_23"/>
    <property type="match status" value="1"/>
</dbReference>
<organism evidence="1 2">
    <name type="scientific">Lachnospira eligens (strain ATCC 27750 / DSM 3376 / VPI C15-48 / C15-B4)</name>
    <name type="common">Eubacterium eligens</name>
    <dbReference type="NCBI Taxonomy" id="515620"/>
    <lineage>
        <taxon>Bacteria</taxon>
        <taxon>Bacillati</taxon>
        <taxon>Bacillota</taxon>
        <taxon>Clostridia</taxon>
        <taxon>Lachnospirales</taxon>
        <taxon>Lachnospiraceae</taxon>
        <taxon>Lachnospira</taxon>
    </lineage>
</organism>
<dbReference type="PANTHER" id="PTHR43861">
    <property type="entry name" value="TRANS-ACONITATE 2-METHYLTRANSFERASE-RELATED"/>
    <property type="match status" value="1"/>
</dbReference>
<sequence>MIDLGKYGYYGDDPKPVFNTSFYRGEDLYSDGDIENEVIKIIAANPTTDYEEAISRNYSWPVFYHLTRIRQNLLNWYPFKEQSDVLEIGCGMGAITELLCKKCNSVTAVELSKRRATATYLRCREYDNLEIIVGNLNDIGFEKKYDYITLIGVLEYQNNFTSSSNPFKDFLSKIKQLLKPEGKLIIAIENKYGLKYWCGAPEDHSGIPYDGINNYIYSNIARTFSKKQLERLVKSVGFSNTYFYYPLPDYKMPQVVYSEEYLPKNGSIDNWIPYYEPNGNSMISDEEHIYGDLVDNDVFEFFANSFMVECCAGNEDIGEIQYAVSSPFRNKEYNMITVYSKNDGFYKIADSDSVNALKSTDNNHKMLDKRGLLVSETNIKGNVMYTKEITGTPLTEILLREYADKNENEVYKIFDKIYEEIIRSSEESDKLNPIFNSSDEMHLSVLESNDKILKKIYIDMIHKNCFVQENGDYVWIDQEWCLDDIPASFGLYYNIIELYASNMWIDTCIPMKQVLEHYALTDKSDCYYNLKQAFLNTVQNRYSTFNYWQLSQLNKDNITTNIKLLYNNMNNCPKQHLSETEARINEILKNGTIMDVIEYVGTLTDEIILKDIPQMPQFIVRYLKANDNEKAVMQQSIKRYDDIKNM</sequence>
<dbReference type="Gene3D" id="3.40.50.150">
    <property type="entry name" value="Vaccinia Virus protein VP39"/>
    <property type="match status" value="1"/>
</dbReference>
<dbReference type="KEGG" id="eel:EUBELI_00268"/>
<evidence type="ECO:0000313" key="1">
    <source>
        <dbReference type="EMBL" id="ACR71304.1"/>
    </source>
</evidence>
<dbReference type="HOGENOM" id="CLU_019444_1_0_9"/>
<dbReference type="eggNOG" id="COG2242">
    <property type="taxonomic scope" value="Bacteria"/>
</dbReference>
<dbReference type="InterPro" id="IPR029063">
    <property type="entry name" value="SAM-dependent_MTases_sf"/>
</dbReference>
<dbReference type="STRING" id="515620.EUBELI_00268"/>
<name>C4Z2P9_LACE2</name>
<evidence type="ECO:0000313" key="2">
    <source>
        <dbReference type="Proteomes" id="UP000001476"/>
    </source>
</evidence>
<proteinExistence type="predicted"/>